<dbReference type="AlphaFoldDB" id="A0A5E7THK9"/>
<dbReference type="Proteomes" id="UP000381378">
    <property type="component" value="Unassembled WGS sequence"/>
</dbReference>
<sequence length="138" mass="15131">MQRQLRKHQVLSVHQLMDMLDCSHMTIRRDIALLEQEGRAYSELHSEPRHQLKAVVELPQKQAMAKLAAGLLHADMTIYLDAGTSTLEIVPYIKALSGMTVVTNDFGINSSRAAWSRGSGLGWLISQSPAVSSSSSSA</sequence>
<dbReference type="InterPro" id="IPR037171">
    <property type="entry name" value="NagB/RpiA_transferase-like"/>
</dbReference>
<dbReference type="InterPro" id="IPR001034">
    <property type="entry name" value="DeoR_HTH"/>
</dbReference>
<evidence type="ECO:0000256" key="2">
    <source>
        <dbReference type="ARBA" id="ARBA00023163"/>
    </source>
</evidence>
<proteinExistence type="predicted"/>
<dbReference type="Pfam" id="PF00455">
    <property type="entry name" value="DeoRC"/>
    <property type="match status" value="1"/>
</dbReference>
<dbReference type="SUPFAM" id="SSF46785">
    <property type="entry name" value="Winged helix' DNA-binding domain"/>
    <property type="match status" value="1"/>
</dbReference>
<dbReference type="SUPFAM" id="SSF100950">
    <property type="entry name" value="NagB/RpiA/CoA transferase-like"/>
    <property type="match status" value="1"/>
</dbReference>
<dbReference type="PANTHER" id="PTHR30363">
    <property type="entry name" value="HTH-TYPE TRANSCRIPTIONAL REGULATOR SRLR-RELATED"/>
    <property type="match status" value="1"/>
</dbReference>
<dbReference type="GO" id="GO:0003700">
    <property type="term" value="F:DNA-binding transcription factor activity"/>
    <property type="evidence" value="ECO:0007669"/>
    <property type="project" value="InterPro"/>
</dbReference>
<evidence type="ECO:0000313" key="4">
    <source>
        <dbReference type="EMBL" id="VVP98326.1"/>
    </source>
</evidence>
<dbReference type="InterPro" id="IPR014036">
    <property type="entry name" value="DeoR-like_C"/>
</dbReference>
<keyword evidence="2" id="KW-0804">Transcription</keyword>
<keyword evidence="1" id="KW-0805">Transcription regulation</keyword>
<gene>
    <name evidence="4" type="ORF">PS928_02323</name>
</gene>
<dbReference type="InterPro" id="IPR050313">
    <property type="entry name" value="Carb_Metab_HTH_regulators"/>
</dbReference>
<accession>A0A5E7THK9</accession>
<protein>
    <recommendedName>
        <fullName evidence="3">HTH deoR-type domain-containing protein</fullName>
    </recommendedName>
</protein>
<evidence type="ECO:0000313" key="5">
    <source>
        <dbReference type="Proteomes" id="UP000381378"/>
    </source>
</evidence>
<evidence type="ECO:0000259" key="3">
    <source>
        <dbReference type="SMART" id="SM00420"/>
    </source>
</evidence>
<reference evidence="4 5" key="1">
    <citation type="submission" date="2019-09" db="EMBL/GenBank/DDBJ databases">
        <authorList>
            <person name="Chandra G."/>
            <person name="Truman W A."/>
        </authorList>
    </citation>
    <scope>NUCLEOTIDE SEQUENCE [LARGE SCALE GENOMIC DNA]</scope>
    <source>
        <strain evidence="4">PS928</strain>
    </source>
</reference>
<evidence type="ECO:0000256" key="1">
    <source>
        <dbReference type="ARBA" id="ARBA00023015"/>
    </source>
</evidence>
<dbReference type="InterPro" id="IPR036390">
    <property type="entry name" value="WH_DNA-bd_sf"/>
</dbReference>
<dbReference type="Pfam" id="PF08220">
    <property type="entry name" value="HTH_DeoR"/>
    <property type="match status" value="1"/>
</dbReference>
<organism evidence="4 5">
    <name type="scientific">Pseudomonas fluorescens</name>
    <dbReference type="NCBI Taxonomy" id="294"/>
    <lineage>
        <taxon>Bacteria</taxon>
        <taxon>Pseudomonadati</taxon>
        <taxon>Pseudomonadota</taxon>
        <taxon>Gammaproteobacteria</taxon>
        <taxon>Pseudomonadales</taxon>
        <taxon>Pseudomonadaceae</taxon>
        <taxon>Pseudomonas</taxon>
    </lineage>
</organism>
<feature type="domain" description="HTH deoR-type" evidence="3">
    <location>
        <begin position="3"/>
        <end position="42"/>
    </location>
</feature>
<dbReference type="EMBL" id="CABVJF010000007">
    <property type="protein sequence ID" value="VVP98326.1"/>
    <property type="molecule type" value="Genomic_DNA"/>
</dbReference>
<dbReference type="SMART" id="SM00420">
    <property type="entry name" value="HTH_DEOR"/>
    <property type="match status" value="1"/>
</dbReference>
<name>A0A5E7THK9_PSEFL</name>
<dbReference type="PANTHER" id="PTHR30363:SF58">
    <property type="entry name" value="REGULATORY PROTEIN, DEOR FAMILY"/>
    <property type="match status" value="1"/>
</dbReference>